<name>A0A9X3Z5R1_9PROT</name>
<keyword evidence="6 8" id="KW-0472">Membrane</keyword>
<dbReference type="Pfam" id="PF05977">
    <property type="entry name" value="MFS_3"/>
    <property type="match status" value="1"/>
</dbReference>
<feature type="transmembrane region" description="Helical" evidence="8">
    <location>
        <begin position="175"/>
        <end position="200"/>
    </location>
</feature>
<keyword evidence="3" id="KW-1003">Cell membrane</keyword>
<dbReference type="PANTHER" id="PTHR23513:SF11">
    <property type="entry name" value="STAPHYLOFERRIN A TRANSPORTER"/>
    <property type="match status" value="1"/>
</dbReference>
<dbReference type="InterPro" id="IPR020846">
    <property type="entry name" value="MFS_dom"/>
</dbReference>
<feature type="transmembrane region" description="Helical" evidence="8">
    <location>
        <begin position="323"/>
        <end position="346"/>
    </location>
</feature>
<feature type="region of interest" description="Disordered" evidence="7">
    <location>
        <begin position="538"/>
        <end position="561"/>
    </location>
</feature>
<feature type="transmembrane region" description="Helical" evidence="8">
    <location>
        <begin position="299"/>
        <end position="317"/>
    </location>
</feature>
<dbReference type="Gene3D" id="1.20.1250.20">
    <property type="entry name" value="MFS general substrate transporter like domains"/>
    <property type="match status" value="1"/>
</dbReference>
<evidence type="ECO:0000313" key="11">
    <source>
        <dbReference type="Proteomes" id="UP001141619"/>
    </source>
</evidence>
<keyword evidence="11" id="KW-1185">Reference proteome</keyword>
<evidence type="ECO:0000256" key="4">
    <source>
        <dbReference type="ARBA" id="ARBA00022692"/>
    </source>
</evidence>
<feature type="transmembrane region" description="Helical" evidence="8">
    <location>
        <begin position="28"/>
        <end position="51"/>
    </location>
</feature>
<gene>
    <name evidence="10" type="ORF">NYP16_00405</name>
</gene>
<feature type="transmembrane region" description="Helical" evidence="8">
    <location>
        <begin position="57"/>
        <end position="79"/>
    </location>
</feature>
<evidence type="ECO:0000256" key="8">
    <source>
        <dbReference type="SAM" id="Phobius"/>
    </source>
</evidence>
<dbReference type="PANTHER" id="PTHR23513">
    <property type="entry name" value="INTEGRAL MEMBRANE EFFLUX PROTEIN-RELATED"/>
    <property type="match status" value="1"/>
</dbReference>
<feature type="domain" description="Major facilitator superfamily (MFS) profile" evidence="9">
    <location>
        <begin position="25"/>
        <end position="412"/>
    </location>
</feature>
<keyword evidence="5 8" id="KW-1133">Transmembrane helix</keyword>
<dbReference type="Proteomes" id="UP001141619">
    <property type="component" value="Unassembled WGS sequence"/>
</dbReference>
<sequence length="561" mass="60498">MIGPSSAPQKDDSPPTALGPLGHPVFRAVWLASMASNLGGLIQSVGASWMMTSITSSAHMVALVQASVTLPIMLLSLVAGAAADGGDRRMVMIWAQIFMLLTSVVLTISAWFGLITPWLLLSFTFLIGCGMAFNGPAWQASVGDMVPRSALPGAVALNSMGFNLARSLGPALGGAIVAAFGVAAAFAINAVSYLGLIIVLMRWRPEKQPPGLPREPLGMAMASGIRYVAMSPSIRVVLLRSAVFGFSAISAMALMPLVARDLVAGGPLTYGLLLGAFGVGAVAGALGSARLRQFMNNEIIVRSASIGFLAACVVTGVSSHLVLTMVALLLAGAGWVLALATFNVTVQMSAPRWVVARSLSLYQMAAFGGMALGSWIWGLIAGDYGVAIALYVAAFVQLICVLLGFWLRLPDTLDINLDPLRRWKEPETAVRIEPRSGPVVVSIEFLIRETDIPEFLRIMTERRRVRLRDGARDWTLLRDLANPELWIERYRSPTWLDYVRHNSRMTQADASITDRLYALHLGPERPLVHRMIERQTTSFPDSRVPGARELAEPLTDPNRWS</sequence>
<evidence type="ECO:0000256" key="5">
    <source>
        <dbReference type="ARBA" id="ARBA00022989"/>
    </source>
</evidence>
<keyword evidence="4 8" id="KW-0812">Transmembrane</keyword>
<dbReference type="AlphaFoldDB" id="A0A9X3Z5R1"/>
<feature type="transmembrane region" description="Helical" evidence="8">
    <location>
        <begin position="386"/>
        <end position="407"/>
    </location>
</feature>
<dbReference type="GO" id="GO:0005886">
    <property type="term" value="C:plasma membrane"/>
    <property type="evidence" value="ECO:0007669"/>
    <property type="project" value="UniProtKB-SubCell"/>
</dbReference>
<feature type="transmembrane region" description="Helical" evidence="8">
    <location>
        <begin position="91"/>
        <end position="112"/>
    </location>
</feature>
<dbReference type="InterPro" id="IPR036259">
    <property type="entry name" value="MFS_trans_sf"/>
</dbReference>
<reference evidence="10" key="2">
    <citation type="journal article" date="2023" name="Syst. Appl. Microbiol.">
        <title>Govania unica gen. nov., sp. nov., a rare biosphere bacterium that represents a novel family in the class Alphaproteobacteria.</title>
        <authorList>
            <person name="Vandamme P."/>
            <person name="Peeters C."/>
            <person name="Hettiarachchi A."/>
            <person name="Cnockaert M."/>
            <person name="Carlier A."/>
        </authorList>
    </citation>
    <scope>NUCLEOTIDE SEQUENCE</scope>
    <source>
        <strain evidence="10">LMG 31809</strain>
    </source>
</reference>
<feature type="transmembrane region" description="Helical" evidence="8">
    <location>
        <begin position="270"/>
        <end position="287"/>
    </location>
</feature>
<evidence type="ECO:0000256" key="3">
    <source>
        <dbReference type="ARBA" id="ARBA00022475"/>
    </source>
</evidence>
<protein>
    <submittedName>
        <fullName evidence="10">MFS transporter</fullName>
    </submittedName>
</protein>
<dbReference type="EMBL" id="JANWOI010000001">
    <property type="protein sequence ID" value="MDA5192420.1"/>
    <property type="molecule type" value="Genomic_DNA"/>
</dbReference>
<keyword evidence="2" id="KW-0813">Transport</keyword>
<dbReference type="PROSITE" id="PS50850">
    <property type="entry name" value="MFS"/>
    <property type="match status" value="1"/>
</dbReference>
<dbReference type="InterPro" id="IPR010290">
    <property type="entry name" value="TM_effector"/>
</dbReference>
<proteinExistence type="predicted"/>
<comment type="caution">
    <text evidence="10">The sequence shown here is derived from an EMBL/GenBank/DDBJ whole genome shotgun (WGS) entry which is preliminary data.</text>
</comment>
<dbReference type="CDD" id="cd06173">
    <property type="entry name" value="MFS_MefA_like"/>
    <property type="match status" value="1"/>
</dbReference>
<feature type="transmembrane region" description="Helical" evidence="8">
    <location>
        <begin position="118"/>
        <end position="138"/>
    </location>
</feature>
<evidence type="ECO:0000256" key="7">
    <source>
        <dbReference type="SAM" id="MobiDB-lite"/>
    </source>
</evidence>
<evidence type="ECO:0000256" key="6">
    <source>
        <dbReference type="ARBA" id="ARBA00023136"/>
    </source>
</evidence>
<evidence type="ECO:0000259" key="9">
    <source>
        <dbReference type="PROSITE" id="PS50850"/>
    </source>
</evidence>
<evidence type="ECO:0000313" key="10">
    <source>
        <dbReference type="EMBL" id="MDA5192420.1"/>
    </source>
</evidence>
<dbReference type="GO" id="GO:0022857">
    <property type="term" value="F:transmembrane transporter activity"/>
    <property type="evidence" value="ECO:0007669"/>
    <property type="project" value="InterPro"/>
</dbReference>
<accession>A0A9X3Z5R1</accession>
<reference evidence="10" key="1">
    <citation type="submission" date="2022-08" db="EMBL/GenBank/DDBJ databases">
        <authorList>
            <person name="Vandamme P."/>
            <person name="Hettiarachchi A."/>
            <person name="Peeters C."/>
            <person name="Cnockaert M."/>
            <person name="Carlier A."/>
        </authorList>
    </citation>
    <scope>NUCLEOTIDE SEQUENCE</scope>
    <source>
        <strain evidence="10">LMG 31809</strain>
    </source>
</reference>
<feature type="transmembrane region" description="Helical" evidence="8">
    <location>
        <begin position="358"/>
        <end position="380"/>
    </location>
</feature>
<feature type="transmembrane region" description="Helical" evidence="8">
    <location>
        <begin position="237"/>
        <end position="258"/>
    </location>
</feature>
<evidence type="ECO:0000256" key="1">
    <source>
        <dbReference type="ARBA" id="ARBA00004651"/>
    </source>
</evidence>
<evidence type="ECO:0000256" key="2">
    <source>
        <dbReference type="ARBA" id="ARBA00022448"/>
    </source>
</evidence>
<dbReference type="SUPFAM" id="SSF103473">
    <property type="entry name" value="MFS general substrate transporter"/>
    <property type="match status" value="1"/>
</dbReference>
<organism evidence="10 11">
    <name type="scientific">Govanella unica</name>
    <dbReference type="NCBI Taxonomy" id="2975056"/>
    <lineage>
        <taxon>Bacteria</taxon>
        <taxon>Pseudomonadati</taxon>
        <taxon>Pseudomonadota</taxon>
        <taxon>Alphaproteobacteria</taxon>
        <taxon>Emcibacterales</taxon>
        <taxon>Govanellaceae</taxon>
        <taxon>Govanella</taxon>
    </lineage>
</organism>
<comment type="subcellular location">
    <subcellularLocation>
        <location evidence="1">Cell membrane</location>
        <topology evidence="1">Multi-pass membrane protein</topology>
    </subcellularLocation>
</comment>
<dbReference type="RefSeq" id="WP_274942128.1">
    <property type="nucleotide sequence ID" value="NZ_JANWOI010000001.1"/>
</dbReference>